<reference evidence="7 8" key="1">
    <citation type="journal article" date="2023" name="Plants (Basel)">
        <title>Bridging the Gap: Combining Genomics and Transcriptomics Approaches to Understand Stylosanthes scabra, an Orphan Legume from the Brazilian Caatinga.</title>
        <authorList>
            <person name="Ferreira-Neto J.R.C."/>
            <person name="da Silva M.D."/>
            <person name="Binneck E."/>
            <person name="de Melo N.F."/>
            <person name="da Silva R.H."/>
            <person name="de Melo A.L.T.M."/>
            <person name="Pandolfi V."/>
            <person name="Bustamante F.O."/>
            <person name="Brasileiro-Vidal A.C."/>
            <person name="Benko-Iseppon A.M."/>
        </authorList>
    </citation>
    <scope>NUCLEOTIDE SEQUENCE [LARGE SCALE GENOMIC DNA]</scope>
    <source>
        <tissue evidence="7">Leaves</tissue>
    </source>
</reference>
<evidence type="ECO:0000256" key="3">
    <source>
        <dbReference type="ARBA" id="ARBA00022692"/>
    </source>
</evidence>
<comment type="subcellular location">
    <subcellularLocation>
        <location evidence="1">Membrane</location>
        <topology evidence="1">Multi-pass membrane protein</topology>
    </subcellularLocation>
</comment>
<dbReference type="PANTHER" id="PTHR11654">
    <property type="entry name" value="OLIGOPEPTIDE TRANSPORTER-RELATED"/>
    <property type="match status" value="1"/>
</dbReference>
<keyword evidence="3 6" id="KW-0812">Transmembrane</keyword>
<feature type="transmembrane region" description="Helical" evidence="6">
    <location>
        <begin position="96"/>
        <end position="117"/>
    </location>
</feature>
<evidence type="ECO:0000256" key="6">
    <source>
        <dbReference type="SAM" id="Phobius"/>
    </source>
</evidence>
<evidence type="ECO:0000256" key="5">
    <source>
        <dbReference type="ARBA" id="ARBA00023136"/>
    </source>
</evidence>
<feature type="transmembrane region" description="Helical" evidence="6">
    <location>
        <begin position="525"/>
        <end position="549"/>
    </location>
</feature>
<dbReference type="EMBL" id="JASCZI010241750">
    <property type="protein sequence ID" value="MED6206335.1"/>
    <property type="molecule type" value="Genomic_DNA"/>
</dbReference>
<keyword evidence="5 6" id="KW-0472">Membrane</keyword>
<keyword evidence="4 6" id="KW-1133">Transmembrane helix</keyword>
<sequence length="609" mass="68241">MDAEEDLEHKTSPETNNYFKAIIENDHEERLIISPFTRDGSVDCYGRPAMKDATGGWRSAILLLVNQGLFALAFTGVEVNLVLFSKLVLRQTNAEAANTFSIWMATTYLFSLIGAFLSDSYLGRYLTCIIFQAVLIIGLVILSLSTPSLLKLDDCGKIGLLCEPHSPIQVAILYISLYLIALGNGAADPCLATFGADQFDEEDPKEQRSKASFYSYYYVALNLGCLVAETILTYIETSGGWILGFWICTCSALFSFLLLLSGTPRYRHFKPIENPISTFANVIVASFRKRNFQLPRNEEDLFEFQVDTINGVTRMYHTDGLKFLDHAAIISTEEENSLVSMNQNPNPWYLCTVTQVEEVKCILRLLPVWICTIFPSAIFIQILSLFVEQGATMDRTFLNFQVPPASMTAFDIISTTMFILVFDTFIVPLYMKLMKQDPKPLSELRRIGIGLGIAIVALIVAGFVERQRLELASENNSEETSSLSIFWQAPQYLLVGVAEAFIYVAQMEFFSSQTPDGVKGLGIGLAMSSSAVGSYVANIVLTMVMKITSRHGQPGWVSPNLNEGHLDRFFFLCAFLTFINLIVYIMCARRYKEISWEKSEETNDEEVVI</sequence>
<dbReference type="Gene3D" id="1.20.1250.20">
    <property type="entry name" value="MFS general substrate transporter like domains"/>
    <property type="match status" value="1"/>
</dbReference>
<dbReference type="InterPro" id="IPR036259">
    <property type="entry name" value="MFS_trans_sf"/>
</dbReference>
<comment type="similarity">
    <text evidence="2">Belongs to the major facilitator superfamily. Proton-dependent oligopeptide transporter (POT/PTR) (TC 2.A.17) family.</text>
</comment>
<feature type="transmembrane region" description="Helical" evidence="6">
    <location>
        <begin position="241"/>
        <end position="260"/>
    </location>
</feature>
<accession>A0ABU6Y7I2</accession>
<comment type="caution">
    <text evidence="7">The sequence shown here is derived from an EMBL/GenBank/DDBJ whole genome shotgun (WGS) entry which is preliminary data.</text>
</comment>
<gene>
    <name evidence="7" type="ORF">PIB30_025710</name>
</gene>
<feature type="transmembrane region" description="Helical" evidence="6">
    <location>
        <begin position="484"/>
        <end position="504"/>
    </location>
</feature>
<evidence type="ECO:0000256" key="2">
    <source>
        <dbReference type="ARBA" id="ARBA00005982"/>
    </source>
</evidence>
<name>A0ABU6Y7I2_9FABA</name>
<organism evidence="7 8">
    <name type="scientific">Stylosanthes scabra</name>
    <dbReference type="NCBI Taxonomy" id="79078"/>
    <lineage>
        <taxon>Eukaryota</taxon>
        <taxon>Viridiplantae</taxon>
        <taxon>Streptophyta</taxon>
        <taxon>Embryophyta</taxon>
        <taxon>Tracheophyta</taxon>
        <taxon>Spermatophyta</taxon>
        <taxon>Magnoliopsida</taxon>
        <taxon>eudicotyledons</taxon>
        <taxon>Gunneridae</taxon>
        <taxon>Pentapetalae</taxon>
        <taxon>rosids</taxon>
        <taxon>fabids</taxon>
        <taxon>Fabales</taxon>
        <taxon>Fabaceae</taxon>
        <taxon>Papilionoideae</taxon>
        <taxon>50 kb inversion clade</taxon>
        <taxon>dalbergioids sensu lato</taxon>
        <taxon>Dalbergieae</taxon>
        <taxon>Pterocarpus clade</taxon>
        <taxon>Stylosanthes</taxon>
    </lineage>
</organism>
<feature type="transmembrane region" description="Helical" evidence="6">
    <location>
        <begin position="443"/>
        <end position="464"/>
    </location>
</feature>
<dbReference type="Pfam" id="PF00854">
    <property type="entry name" value="PTR2"/>
    <property type="match status" value="1"/>
</dbReference>
<feature type="transmembrane region" description="Helical" evidence="6">
    <location>
        <begin position="123"/>
        <end position="144"/>
    </location>
</feature>
<feature type="transmembrane region" description="Helical" evidence="6">
    <location>
        <begin position="215"/>
        <end position="235"/>
    </location>
</feature>
<dbReference type="InterPro" id="IPR000109">
    <property type="entry name" value="POT_fam"/>
</dbReference>
<dbReference type="SUPFAM" id="SSF103473">
    <property type="entry name" value="MFS general substrate transporter"/>
    <property type="match status" value="1"/>
</dbReference>
<proteinExistence type="inferred from homology"/>
<protein>
    <submittedName>
        <fullName evidence="7">Uncharacterized protein</fullName>
    </submittedName>
</protein>
<feature type="transmembrane region" description="Helical" evidence="6">
    <location>
        <begin position="365"/>
        <end position="387"/>
    </location>
</feature>
<evidence type="ECO:0000256" key="4">
    <source>
        <dbReference type="ARBA" id="ARBA00022989"/>
    </source>
</evidence>
<feature type="transmembrane region" description="Helical" evidence="6">
    <location>
        <begin position="569"/>
        <end position="588"/>
    </location>
</feature>
<dbReference type="Proteomes" id="UP001341840">
    <property type="component" value="Unassembled WGS sequence"/>
</dbReference>
<feature type="transmembrane region" description="Helical" evidence="6">
    <location>
        <begin position="60"/>
        <end position="84"/>
    </location>
</feature>
<evidence type="ECO:0000313" key="7">
    <source>
        <dbReference type="EMBL" id="MED6206335.1"/>
    </source>
</evidence>
<evidence type="ECO:0000313" key="8">
    <source>
        <dbReference type="Proteomes" id="UP001341840"/>
    </source>
</evidence>
<keyword evidence="8" id="KW-1185">Reference proteome</keyword>
<feature type="transmembrane region" description="Helical" evidence="6">
    <location>
        <begin position="407"/>
        <end position="431"/>
    </location>
</feature>
<evidence type="ECO:0000256" key="1">
    <source>
        <dbReference type="ARBA" id="ARBA00004141"/>
    </source>
</evidence>